<reference evidence="1" key="2">
    <citation type="submission" date="2023-01" db="EMBL/GenBank/DDBJ databases">
        <authorList>
            <person name="Petersen C."/>
        </authorList>
    </citation>
    <scope>NUCLEOTIDE SEQUENCE</scope>
    <source>
        <strain evidence="1">IBT 12815</strain>
    </source>
</reference>
<dbReference type="RefSeq" id="XP_056750054.1">
    <property type="nucleotide sequence ID" value="XM_056901386.1"/>
</dbReference>
<organism evidence="1 2">
    <name type="scientific">Penicillium hordei</name>
    <dbReference type="NCBI Taxonomy" id="40994"/>
    <lineage>
        <taxon>Eukaryota</taxon>
        <taxon>Fungi</taxon>
        <taxon>Dikarya</taxon>
        <taxon>Ascomycota</taxon>
        <taxon>Pezizomycotina</taxon>
        <taxon>Eurotiomycetes</taxon>
        <taxon>Eurotiomycetidae</taxon>
        <taxon>Eurotiales</taxon>
        <taxon>Aspergillaceae</taxon>
        <taxon>Penicillium</taxon>
    </lineage>
</organism>
<name>A0AAD6GWL2_9EURO</name>
<dbReference type="EMBL" id="JAQJAE010000005">
    <property type="protein sequence ID" value="KAJ5593428.1"/>
    <property type="molecule type" value="Genomic_DNA"/>
</dbReference>
<comment type="caution">
    <text evidence="1">The sequence shown here is derived from an EMBL/GenBank/DDBJ whole genome shotgun (WGS) entry which is preliminary data.</text>
</comment>
<accession>A0AAD6GWL2</accession>
<evidence type="ECO:0000313" key="2">
    <source>
        <dbReference type="Proteomes" id="UP001213799"/>
    </source>
</evidence>
<proteinExistence type="predicted"/>
<dbReference type="Proteomes" id="UP001213799">
    <property type="component" value="Unassembled WGS sequence"/>
</dbReference>
<dbReference type="AlphaFoldDB" id="A0AAD6GWL2"/>
<reference evidence="1" key="1">
    <citation type="journal article" date="2023" name="IMA Fungus">
        <title>Comparative genomic study of the Penicillium genus elucidates a diverse pangenome and 15 lateral gene transfer events.</title>
        <authorList>
            <person name="Petersen C."/>
            <person name="Sorensen T."/>
            <person name="Nielsen M.R."/>
            <person name="Sondergaard T.E."/>
            <person name="Sorensen J.L."/>
            <person name="Fitzpatrick D.A."/>
            <person name="Frisvad J.C."/>
            <person name="Nielsen K.L."/>
        </authorList>
    </citation>
    <scope>NUCLEOTIDE SEQUENCE</scope>
    <source>
        <strain evidence="1">IBT 12815</strain>
    </source>
</reference>
<dbReference type="GeneID" id="81591628"/>
<evidence type="ECO:0000313" key="1">
    <source>
        <dbReference type="EMBL" id="KAJ5593428.1"/>
    </source>
</evidence>
<protein>
    <submittedName>
        <fullName evidence="1">Tetratricopeptide-like helical</fullName>
    </submittedName>
</protein>
<keyword evidence="2" id="KW-1185">Reference proteome</keyword>
<sequence length="72" mass="8105">MAGVAYITLQHFVGLSIDRNTSVVSATRGRVTFCEEYFSRLKDGPLFVDICDSTHELMVIPARPQYVKQRGI</sequence>
<gene>
    <name evidence="1" type="ORF">N7537_010332</name>
</gene>